<feature type="region of interest" description="Disordered" evidence="1">
    <location>
        <begin position="613"/>
        <end position="641"/>
    </location>
</feature>
<accession>A0A8H7AMF9</accession>
<comment type="caution">
    <text evidence="2">The sequence shown here is derived from an EMBL/GenBank/DDBJ whole genome shotgun (WGS) entry which is preliminary data.</text>
</comment>
<dbReference type="OrthoDB" id="1744869at2759"/>
<keyword evidence="3" id="KW-1185">Reference proteome</keyword>
<name>A0A8H7AMF9_9EURO</name>
<feature type="region of interest" description="Disordered" evidence="1">
    <location>
        <begin position="586"/>
        <end position="605"/>
    </location>
</feature>
<evidence type="ECO:0000313" key="3">
    <source>
        <dbReference type="Proteomes" id="UP000606974"/>
    </source>
</evidence>
<protein>
    <submittedName>
        <fullName evidence="2">Uncharacterized protein</fullName>
    </submittedName>
</protein>
<evidence type="ECO:0000256" key="1">
    <source>
        <dbReference type="SAM" id="MobiDB-lite"/>
    </source>
</evidence>
<gene>
    <name evidence="2" type="ORF">GJ744_003504</name>
</gene>
<dbReference type="AlphaFoldDB" id="A0A8H7AMF9"/>
<dbReference type="Proteomes" id="UP000606974">
    <property type="component" value="Unassembled WGS sequence"/>
</dbReference>
<reference evidence="2" key="1">
    <citation type="submission" date="2020-02" db="EMBL/GenBank/DDBJ databases">
        <authorList>
            <person name="Palmer J.M."/>
        </authorList>
    </citation>
    <scope>NUCLEOTIDE SEQUENCE</scope>
    <source>
        <strain evidence="2">EPUS1.4</strain>
        <tissue evidence="2">Thallus</tissue>
    </source>
</reference>
<feature type="compositionally biased region" description="Basic and acidic residues" evidence="1">
    <location>
        <begin position="616"/>
        <end position="631"/>
    </location>
</feature>
<sequence>MRSPSSCIAQLLIARQYLYAVKLNAAGIAAPSSAVRVNGFAYFSSGRHARVATDTWKRVALSENSTPQAKCLTCTILTPNPSKAEPLELIKCLPKLLFPLHRSLRKLTFFITPDFLPWFNENDDFMQKALFHMHQEWSASMHSINAPYKGYRHVIQSRVAVVDRIPFPGGNSSGCAGISAAITPWTRRWPRDKASPTVPHLSLKIPFTHKKGEMKHMSILLQPANTIFLNGRQSTMFMESWVLDDKVDSGPAFSRLTAREHVDGFTTNHLAKASTLTVPLKRLTETREISMCMGNIISKLVSKSEAESTSASLELEEKVSAFMRSKDATGGTLSVYALIIPKASDHKRYEEGLVVPTEFLGYHKSVESTETMDEKQGVLDSIRLAISKGAHLHKVTSGGGGWGKKQGLLSLEPAFDYQRSGFSATEAFKDVEDRLDKDGPIWGQRSPEIARPGDLVEFYGFFLSNKEEEALIRKESLRTALKGSDLQQWSAQEWAKQEVSSVVWGVIPPQDSNSASSFSPSGNNLVAVPNHFGMLSEKGMVLQRLDLESDKQALGQSAATSVRVSSISRIDVPHTSLTYSIPTRAAARKHSNQRKPEQGAPAFTGVRYTLGQTDVTSREEARVRRANEAQRPRPGKTGIGRVFKYIANSSAKWT</sequence>
<proteinExistence type="predicted"/>
<dbReference type="EMBL" id="JAACFV010000017">
    <property type="protein sequence ID" value="KAF7511773.1"/>
    <property type="molecule type" value="Genomic_DNA"/>
</dbReference>
<organism evidence="2 3">
    <name type="scientific">Endocarpon pusillum</name>
    <dbReference type="NCBI Taxonomy" id="364733"/>
    <lineage>
        <taxon>Eukaryota</taxon>
        <taxon>Fungi</taxon>
        <taxon>Dikarya</taxon>
        <taxon>Ascomycota</taxon>
        <taxon>Pezizomycotina</taxon>
        <taxon>Eurotiomycetes</taxon>
        <taxon>Chaetothyriomycetidae</taxon>
        <taxon>Verrucariales</taxon>
        <taxon>Verrucariaceae</taxon>
        <taxon>Endocarpon</taxon>
    </lineage>
</organism>
<evidence type="ECO:0000313" key="2">
    <source>
        <dbReference type="EMBL" id="KAF7511773.1"/>
    </source>
</evidence>